<keyword evidence="5 7" id="KW-1133">Transmembrane helix</keyword>
<feature type="transmembrane region" description="Helical" evidence="7">
    <location>
        <begin position="81"/>
        <end position="98"/>
    </location>
</feature>
<dbReference type="OrthoDB" id="2677128at2"/>
<evidence type="ECO:0000313" key="10">
    <source>
        <dbReference type="Proteomes" id="UP000256373"/>
    </source>
</evidence>
<feature type="domain" description="Wax synthase" evidence="8">
    <location>
        <begin position="186"/>
        <end position="251"/>
    </location>
</feature>
<feature type="transmembrane region" description="Helical" evidence="7">
    <location>
        <begin position="6"/>
        <end position="24"/>
    </location>
</feature>
<dbReference type="PANTHER" id="PTHR31595:SF57">
    <property type="entry name" value="OS04G0481900 PROTEIN"/>
    <property type="match status" value="1"/>
</dbReference>
<feature type="transmembrane region" description="Helical" evidence="7">
    <location>
        <begin position="31"/>
        <end position="50"/>
    </location>
</feature>
<dbReference type="GO" id="GO:0008374">
    <property type="term" value="F:O-acyltransferase activity"/>
    <property type="evidence" value="ECO:0007669"/>
    <property type="project" value="InterPro"/>
</dbReference>
<organism evidence="9 10">
    <name type="scientific">Dyadobacter luteus</name>
    <dbReference type="NCBI Taxonomy" id="2259619"/>
    <lineage>
        <taxon>Bacteria</taxon>
        <taxon>Pseudomonadati</taxon>
        <taxon>Bacteroidota</taxon>
        <taxon>Cytophagia</taxon>
        <taxon>Cytophagales</taxon>
        <taxon>Spirosomataceae</taxon>
        <taxon>Dyadobacter</taxon>
    </lineage>
</organism>
<comment type="subcellular location">
    <subcellularLocation>
        <location evidence="1">Membrane</location>
        <topology evidence="1">Multi-pass membrane protein</topology>
    </subcellularLocation>
</comment>
<accession>A0A3D8YAV6</accession>
<feature type="transmembrane region" description="Helical" evidence="7">
    <location>
        <begin position="227"/>
        <end position="247"/>
    </location>
</feature>
<keyword evidence="3" id="KW-0808">Transferase</keyword>
<evidence type="ECO:0000256" key="3">
    <source>
        <dbReference type="ARBA" id="ARBA00022679"/>
    </source>
</evidence>
<feature type="transmembrane region" description="Helical" evidence="7">
    <location>
        <begin position="56"/>
        <end position="74"/>
    </location>
</feature>
<evidence type="ECO:0000256" key="2">
    <source>
        <dbReference type="ARBA" id="ARBA00005179"/>
    </source>
</evidence>
<dbReference type="AlphaFoldDB" id="A0A3D8YAV6"/>
<dbReference type="Pfam" id="PF13813">
    <property type="entry name" value="MBOAT_2"/>
    <property type="match status" value="1"/>
</dbReference>
<comment type="pathway">
    <text evidence="2">Secondary metabolite biosynthesis.</text>
</comment>
<keyword evidence="6 7" id="KW-0472">Membrane</keyword>
<name>A0A3D8YAV6_9BACT</name>
<proteinExistence type="predicted"/>
<dbReference type="PANTHER" id="PTHR31595">
    <property type="entry name" value="LONG-CHAIN-ALCOHOL O-FATTY-ACYLTRANSFERASE 3-RELATED"/>
    <property type="match status" value="1"/>
</dbReference>
<evidence type="ECO:0000256" key="7">
    <source>
        <dbReference type="SAM" id="Phobius"/>
    </source>
</evidence>
<dbReference type="InterPro" id="IPR032805">
    <property type="entry name" value="Wax_synthase_dom"/>
</dbReference>
<sequence length="321" mass="36003">MMVQNLLYLTAINIAIICLGYWFAHKKLISVSWFLCLFCGFLIHFVFLSASATIRMFALITTVFMGMKVITAAVEIRNKPFTLTFPQWLAFCLTWAGMRAEIFKTAGLESLPGAKRMIVHGILKVMAGVSLVVVAHYLASVEMNASLQYFLITSALMIAFSLKLHFGILAISAGVWRYFGVDTYLLFNEPLKSGTLNEFWSRRWNIAFSEMTSIAVFRLLKQKIGAIPALLLAFMFSGVLHEMAISVSVNKGYGLPMAYFVIQGLAVAMEKFLITKNIIRAGNTVIDKIWLFSWLVIPLPLLFHKPFITGIIWPLAGLHVP</sequence>
<evidence type="ECO:0000259" key="8">
    <source>
        <dbReference type="Pfam" id="PF13813"/>
    </source>
</evidence>
<feature type="transmembrane region" description="Helical" evidence="7">
    <location>
        <begin position="253"/>
        <end position="269"/>
    </location>
</feature>
<protein>
    <recommendedName>
        <fullName evidence="8">Wax synthase domain-containing protein</fullName>
    </recommendedName>
</protein>
<feature type="transmembrane region" description="Helical" evidence="7">
    <location>
        <begin position="118"/>
        <end position="138"/>
    </location>
</feature>
<evidence type="ECO:0000256" key="5">
    <source>
        <dbReference type="ARBA" id="ARBA00022989"/>
    </source>
</evidence>
<keyword evidence="10" id="KW-1185">Reference proteome</keyword>
<gene>
    <name evidence="9" type="ORF">DSL64_18945</name>
</gene>
<dbReference type="GO" id="GO:0006629">
    <property type="term" value="P:lipid metabolic process"/>
    <property type="evidence" value="ECO:0007669"/>
    <property type="project" value="InterPro"/>
</dbReference>
<reference evidence="9 10" key="1">
    <citation type="submission" date="2018-07" db="EMBL/GenBank/DDBJ databases">
        <title>Dyadobacter roseus sp. nov., isolated from rose rhizosphere soil.</title>
        <authorList>
            <person name="Chen L."/>
        </authorList>
    </citation>
    <scope>NUCLEOTIDE SEQUENCE [LARGE SCALE GENOMIC DNA]</scope>
    <source>
        <strain evidence="9 10">RS19</strain>
    </source>
</reference>
<keyword evidence="4 7" id="KW-0812">Transmembrane</keyword>
<dbReference type="InterPro" id="IPR044851">
    <property type="entry name" value="Wax_synthase"/>
</dbReference>
<feature type="transmembrane region" description="Helical" evidence="7">
    <location>
        <begin position="289"/>
        <end position="316"/>
    </location>
</feature>
<evidence type="ECO:0000313" key="9">
    <source>
        <dbReference type="EMBL" id="REA59038.1"/>
    </source>
</evidence>
<dbReference type="EMBL" id="QNUL01000017">
    <property type="protein sequence ID" value="REA59038.1"/>
    <property type="molecule type" value="Genomic_DNA"/>
</dbReference>
<dbReference type="Proteomes" id="UP000256373">
    <property type="component" value="Unassembled WGS sequence"/>
</dbReference>
<dbReference type="GO" id="GO:0016020">
    <property type="term" value="C:membrane"/>
    <property type="evidence" value="ECO:0007669"/>
    <property type="project" value="UniProtKB-SubCell"/>
</dbReference>
<feature type="transmembrane region" description="Helical" evidence="7">
    <location>
        <begin position="150"/>
        <end position="179"/>
    </location>
</feature>
<evidence type="ECO:0000256" key="4">
    <source>
        <dbReference type="ARBA" id="ARBA00022692"/>
    </source>
</evidence>
<comment type="caution">
    <text evidence="9">The sequence shown here is derived from an EMBL/GenBank/DDBJ whole genome shotgun (WGS) entry which is preliminary data.</text>
</comment>
<evidence type="ECO:0000256" key="6">
    <source>
        <dbReference type="ARBA" id="ARBA00023136"/>
    </source>
</evidence>
<evidence type="ECO:0000256" key="1">
    <source>
        <dbReference type="ARBA" id="ARBA00004141"/>
    </source>
</evidence>
<dbReference type="RefSeq" id="WP_115832495.1">
    <property type="nucleotide sequence ID" value="NZ_QNUL01000017.1"/>
</dbReference>